<name>A0A0H5QVP3_NEIMI</name>
<organism evidence="1 2">
    <name type="scientific">Neisseria meningitidis serogroup B</name>
    <dbReference type="NCBI Taxonomy" id="491"/>
    <lineage>
        <taxon>Bacteria</taxon>
        <taxon>Pseudomonadati</taxon>
        <taxon>Pseudomonadota</taxon>
        <taxon>Betaproteobacteria</taxon>
        <taxon>Neisseriales</taxon>
        <taxon>Neisseriaceae</taxon>
        <taxon>Neisseria</taxon>
    </lineage>
</organism>
<accession>A0A0H5QVP3</accession>
<dbReference type="EMBL" id="CVTF01000081">
    <property type="protein sequence ID" value="CRY99698.1"/>
    <property type="molecule type" value="Genomic_DNA"/>
</dbReference>
<reference evidence="1 2" key="1">
    <citation type="submission" date="2014-11" db="EMBL/GenBank/DDBJ databases">
        <authorList>
            <person name="Diene M.Seydina."/>
        </authorList>
    </citation>
    <scope>NUCLEOTIDE SEQUENCE [LARGE SCALE GENOMIC DNA]</scope>
    <source>
        <strain evidence="1 2">Neisseria meningitidis CHUV</strain>
    </source>
</reference>
<dbReference type="Proteomes" id="UP000182715">
    <property type="component" value="Unassembled WGS sequence"/>
</dbReference>
<sequence length="46" mass="5223">MVAVKKQILCGKRRRVAFSTKFVGCAICFSEQAALRFIKIEPLSFM</sequence>
<evidence type="ECO:0000313" key="1">
    <source>
        <dbReference type="EMBL" id="CRY99698.1"/>
    </source>
</evidence>
<evidence type="ECO:0000313" key="2">
    <source>
        <dbReference type="Proteomes" id="UP000182715"/>
    </source>
</evidence>
<protein>
    <submittedName>
        <fullName evidence="1">Uncharacterized protein</fullName>
    </submittedName>
</protein>
<dbReference type="AlphaFoldDB" id="A0A0H5QVP3"/>
<proteinExistence type="predicted"/>